<keyword evidence="3" id="KW-0378">Hydrolase</keyword>
<sequence length="564" mass="60575">MIDRSGNETKNPKSDIASLSINFADVKGLQIRLFGVNLDEMQKLRGGEIFIQGLLRMTGKGPLIFNSALSDFTGRVEPQYSGVPGQVAGEKIQRAIQAALDEPDAIEEAAKIVASTQPIAELLQAHGITPSQLIRDLHAPSTLAAGNTALAIARKSVVAEVRHAAKNGTEQGPDEPARYNVDTHLIAAVKAQKETLSPDQRKALNAIRLELNRKSGVRILLNGDVGTGKTLVFLLAIAAVARTSRNPVAVVVPSDLVARQIHDQAQARFPDLKPGLIVSGAAAPDTHSKMLIGTQAMFSSPAIKKLEALVIDEQHKFSVEQRQMLAHAQTHVIEASATPIPRSLALAIFDGWKQIKLINGPVPKQIRSCIATPANRSGVVGLVRQHLKAGKKIIFLYHRVTGAGASVKDAGQRLSEHFPGLVSILHGKLKPTDKQKALTAFATGEQPIIVASTAVEVGVDVPDIGLMVVSNADRFGVAQLHQLRGRLARNGGAADFVMMVDKELKGDTRERLQALCCHADGFSLAERDMEIRGFGDVLGEFQSGKFIGTFKLSRLDVADFIPEK</sequence>
<dbReference type="PANTHER" id="PTHR47964:SF1">
    <property type="entry name" value="ATP-DEPENDENT DNA HELICASE HOMOLOG RECG, CHLOROPLASTIC"/>
    <property type="match status" value="1"/>
</dbReference>
<name>A0A1H9NC34_9BURK</name>
<keyword evidence="11" id="KW-1185">Reference proteome</keyword>
<dbReference type="GO" id="GO:0005524">
    <property type="term" value="F:ATP binding"/>
    <property type="evidence" value="ECO:0007669"/>
    <property type="project" value="UniProtKB-KW"/>
</dbReference>
<evidence type="ECO:0000256" key="2">
    <source>
        <dbReference type="ARBA" id="ARBA00022763"/>
    </source>
</evidence>
<keyword evidence="7" id="KW-0234">DNA repair</keyword>
<evidence type="ECO:0000256" key="4">
    <source>
        <dbReference type="ARBA" id="ARBA00022806"/>
    </source>
</evidence>
<dbReference type="GO" id="GO:0003678">
    <property type="term" value="F:DNA helicase activity"/>
    <property type="evidence" value="ECO:0007669"/>
    <property type="project" value="TreeGrafter"/>
</dbReference>
<keyword evidence="1" id="KW-0547">Nucleotide-binding</keyword>
<feature type="domain" description="Helicase ATP-binding" evidence="8">
    <location>
        <begin position="210"/>
        <end position="357"/>
    </location>
</feature>
<keyword evidence="4 10" id="KW-0347">Helicase</keyword>
<keyword evidence="6" id="KW-0238">DNA-binding</keyword>
<dbReference type="PROSITE" id="PS51192">
    <property type="entry name" value="HELICASE_ATP_BIND_1"/>
    <property type="match status" value="1"/>
</dbReference>
<evidence type="ECO:0000259" key="9">
    <source>
        <dbReference type="PROSITE" id="PS51194"/>
    </source>
</evidence>
<evidence type="ECO:0000256" key="6">
    <source>
        <dbReference type="ARBA" id="ARBA00023125"/>
    </source>
</evidence>
<dbReference type="Gene3D" id="3.40.50.300">
    <property type="entry name" value="P-loop containing nucleotide triphosphate hydrolases"/>
    <property type="match status" value="2"/>
</dbReference>
<dbReference type="InterPro" id="IPR047112">
    <property type="entry name" value="RecG/Mfd"/>
</dbReference>
<dbReference type="SMART" id="SM00487">
    <property type="entry name" value="DEXDc"/>
    <property type="match status" value="1"/>
</dbReference>
<gene>
    <name evidence="10" type="ORF">SAMN02982919_02166</name>
</gene>
<keyword evidence="5" id="KW-0067">ATP-binding</keyword>
<evidence type="ECO:0000259" key="8">
    <source>
        <dbReference type="PROSITE" id="PS51192"/>
    </source>
</evidence>
<dbReference type="SMART" id="SM00490">
    <property type="entry name" value="HELICc"/>
    <property type="match status" value="1"/>
</dbReference>
<evidence type="ECO:0000256" key="3">
    <source>
        <dbReference type="ARBA" id="ARBA00022801"/>
    </source>
</evidence>
<dbReference type="Pfam" id="PF00270">
    <property type="entry name" value="DEAD"/>
    <property type="match status" value="1"/>
</dbReference>
<evidence type="ECO:0000256" key="1">
    <source>
        <dbReference type="ARBA" id="ARBA00022741"/>
    </source>
</evidence>
<feature type="domain" description="Helicase C-terminal" evidence="9">
    <location>
        <begin position="382"/>
        <end position="535"/>
    </location>
</feature>
<dbReference type="InterPro" id="IPR011545">
    <property type="entry name" value="DEAD/DEAH_box_helicase_dom"/>
</dbReference>
<dbReference type="EMBL" id="FOGD01000007">
    <property type="protein sequence ID" value="SER33502.1"/>
    <property type="molecule type" value="Genomic_DNA"/>
</dbReference>
<reference evidence="10 11" key="1">
    <citation type="submission" date="2016-10" db="EMBL/GenBank/DDBJ databases">
        <authorList>
            <person name="de Groot N.N."/>
        </authorList>
    </citation>
    <scope>NUCLEOTIDE SEQUENCE [LARGE SCALE GENOMIC DNA]</scope>
    <source>
        <strain evidence="10 11">ATCC 35958</strain>
    </source>
</reference>
<dbReference type="Pfam" id="PF00271">
    <property type="entry name" value="Helicase_C"/>
    <property type="match status" value="1"/>
</dbReference>
<protein>
    <submittedName>
        <fullName evidence="10">ATP-dependent DNA helicase RecG</fullName>
    </submittedName>
</protein>
<keyword evidence="2" id="KW-0227">DNA damage</keyword>
<dbReference type="PROSITE" id="PS51194">
    <property type="entry name" value="HELICASE_CTER"/>
    <property type="match status" value="1"/>
</dbReference>
<evidence type="ECO:0000256" key="5">
    <source>
        <dbReference type="ARBA" id="ARBA00022840"/>
    </source>
</evidence>
<evidence type="ECO:0000313" key="10">
    <source>
        <dbReference type="EMBL" id="SER33502.1"/>
    </source>
</evidence>
<evidence type="ECO:0000313" key="11">
    <source>
        <dbReference type="Proteomes" id="UP000199766"/>
    </source>
</evidence>
<proteinExistence type="predicted"/>
<dbReference type="GO" id="GO:0006281">
    <property type="term" value="P:DNA repair"/>
    <property type="evidence" value="ECO:0007669"/>
    <property type="project" value="UniProtKB-KW"/>
</dbReference>
<dbReference type="SUPFAM" id="SSF52540">
    <property type="entry name" value="P-loop containing nucleoside triphosphate hydrolases"/>
    <property type="match status" value="1"/>
</dbReference>
<dbReference type="InterPro" id="IPR027417">
    <property type="entry name" value="P-loop_NTPase"/>
</dbReference>
<dbReference type="PANTHER" id="PTHR47964">
    <property type="entry name" value="ATP-DEPENDENT DNA HELICASE HOMOLOG RECG, CHLOROPLASTIC"/>
    <property type="match status" value="1"/>
</dbReference>
<dbReference type="InterPro" id="IPR001650">
    <property type="entry name" value="Helicase_C-like"/>
</dbReference>
<evidence type="ECO:0000256" key="7">
    <source>
        <dbReference type="ARBA" id="ARBA00023204"/>
    </source>
</evidence>
<dbReference type="AlphaFoldDB" id="A0A1H9NC34"/>
<dbReference type="STRING" id="180197.SAMN02982919_02166"/>
<dbReference type="InterPro" id="IPR014001">
    <property type="entry name" value="Helicase_ATP-bd"/>
</dbReference>
<dbReference type="GO" id="GO:0016787">
    <property type="term" value="F:hydrolase activity"/>
    <property type="evidence" value="ECO:0007669"/>
    <property type="project" value="UniProtKB-KW"/>
</dbReference>
<organism evidence="10 11">
    <name type="scientific">Giesbergeria anulus</name>
    <dbReference type="NCBI Taxonomy" id="180197"/>
    <lineage>
        <taxon>Bacteria</taxon>
        <taxon>Pseudomonadati</taxon>
        <taxon>Pseudomonadota</taxon>
        <taxon>Betaproteobacteria</taxon>
        <taxon>Burkholderiales</taxon>
        <taxon>Comamonadaceae</taxon>
        <taxon>Giesbergeria</taxon>
    </lineage>
</organism>
<accession>A0A1H9NC34</accession>
<dbReference type="GO" id="GO:0003677">
    <property type="term" value="F:DNA binding"/>
    <property type="evidence" value="ECO:0007669"/>
    <property type="project" value="UniProtKB-KW"/>
</dbReference>
<dbReference type="Proteomes" id="UP000199766">
    <property type="component" value="Unassembled WGS sequence"/>
</dbReference>